<protein>
    <recommendedName>
        <fullName evidence="2">DUF3825 domain-containing protein</fullName>
    </recommendedName>
</protein>
<feature type="compositionally biased region" description="Low complexity" evidence="1">
    <location>
        <begin position="314"/>
        <end position="331"/>
    </location>
</feature>
<dbReference type="OrthoDB" id="3170948at2"/>
<proteinExistence type="predicted"/>
<feature type="compositionally biased region" description="Basic and acidic residues" evidence="1">
    <location>
        <begin position="128"/>
        <end position="143"/>
    </location>
</feature>
<evidence type="ECO:0000313" key="3">
    <source>
        <dbReference type="EMBL" id="RNL19886.1"/>
    </source>
</evidence>
<dbReference type="Pfam" id="PF12873">
    <property type="entry name" value="DUF3825"/>
    <property type="match status" value="1"/>
</dbReference>
<organism evidence="3 4">
    <name type="scientific">Slackia faecicanis</name>
    <dbReference type="NCBI Taxonomy" id="255723"/>
    <lineage>
        <taxon>Bacteria</taxon>
        <taxon>Bacillati</taxon>
        <taxon>Actinomycetota</taxon>
        <taxon>Coriobacteriia</taxon>
        <taxon>Eggerthellales</taxon>
        <taxon>Eggerthellaceae</taxon>
        <taxon>Slackia</taxon>
    </lineage>
</organism>
<feature type="compositionally biased region" description="Low complexity" evidence="1">
    <location>
        <begin position="243"/>
        <end position="257"/>
    </location>
</feature>
<evidence type="ECO:0000259" key="2">
    <source>
        <dbReference type="Pfam" id="PF12873"/>
    </source>
</evidence>
<feature type="compositionally biased region" description="Basic and acidic residues" evidence="1">
    <location>
        <begin position="158"/>
        <end position="190"/>
    </location>
</feature>
<dbReference type="RefSeq" id="WP_123198207.1">
    <property type="nucleotide sequence ID" value="NZ_QICB01000003.1"/>
</dbReference>
<feature type="compositionally biased region" description="Basic and acidic residues" evidence="1">
    <location>
        <begin position="201"/>
        <end position="215"/>
    </location>
</feature>
<gene>
    <name evidence="3" type="ORF">DMP07_05870</name>
</gene>
<feature type="compositionally biased region" description="Basic and acidic residues" evidence="1">
    <location>
        <begin position="274"/>
        <end position="293"/>
    </location>
</feature>
<feature type="domain" description="DUF3825" evidence="2">
    <location>
        <begin position="363"/>
        <end position="645"/>
    </location>
</feature>
<reference evidence="4" key="1">
    <citation type="submission" date="2018-05" db="EMBL/GenBank/DDBJ databases">
        <title>Genome Sequencing of selected type strains of the family Eggerthellaceae.</title>
        <authorList>
            <person name="Danylec N."/>
            <person name="Stoll D.A."/>
            <person name="Doetsch A."/>
            <person name="Huch M."/>
        </authorList>
    </citation>
    <scope>NUCLEOTIDE SEQUENCE [LARGE SCALE GENOMIC DNA]</scope>
    <source>
        <strain evidence="4">DSM 17537</strain>
    </source>
</reference>
<accession>A0A3N0AFA7</accession>
<name>A0A3N0AFA7_9ACTN</name>
<feature type="region of interest" description="Disordered" evidence="1">
    <location>
        <begin position="101"/>
        <end position="340"/>
    </location>
</feature>
<dbReference type="Proteomes" id="UP000267368">
    <property type="component" value="Unassembled WGS sequence"/>
</dbReference>
<sequence>MARKPAKPHMSDDDRRFIYRALKKKFDFDEDYPLASLGWCFVREGINREDYGFLKLKPMLEEMSDFVSLSTKEIGGVSQSMFCLHEFEDYENDAPSVDEVAPVEGEEGDDPARQAAADEEARFANAVSKKDKAQQSNQADKKKPSNQKDTNDANSNDSESKKADSKESAEAEKKQDKKSKVDANKKDKNSTDNQIDTNTDQVKEKQAEKAEEQKQGKTPVRRSAQSGSAPKPGRGCGAHEQADAAQDASSADASPDAKPNAGDQAKKAPAGKAAESDKKADSASDEKDDKKQDAAQTRRGASEHDSSARRRTAKPASASKAGSAQGAAASRPDIRRPRRRVIPGKALERFGYLGTWQEFLATLADLALDEPWDFSGAGLDANTRKFDILHNYIRYTFYRLTLEDKVGFSSDEDFAVFNTGLVDKHYEDIYACFEPSDPDKPEETRYPWSFSGFCTAGTGRLGKRLVRELNPLPQPASYLERKEDLLFDLDREVVCDVHHIVVDNVHRLPVNFLRDELASSQECLGILAGIEELSDGARGERFEKLRGVIENDTRLFNRLSTSINAAIDVAKRQVRWNYKTAVPAYYPRTNSMNLLLPLILTDSPTPDVALVVELQKSGNYQGQTVVTMAQAYRDARLLCRPYIDWLSPASIIDAAEEEDEEE</sequence>
<comment type="caution">
    <text evidence="3">The sequence shown here is derived from an EMBL/GenBank/DDBJ whole genome shotgun (WGS) entry which is preliminary data.</text>
</comment>
<keyword evidence="4" id="KW-1185">Reference proteome</keyword>
<feature type="compositionally biased region" description="Polar residues" evidence="1">
    <location>
        <begin position="191"/>
        <end position="200"/>
    </location>
</feature>
<dbReference type="AlphaFoldDB" id="A0A3N0AFA7"/>
<dbReference type="EMBL" id="QICB01000003">
    <property type="protein sequence ID" value="RNL19886.1"/>
    <property type="molecule type" value="Genomic_DNA"/>
</dbReference>
<evidence type="ECO:0000256" key="1">
    <source>
        <dbReference type="SAM" id="MobiDB-lite"/>
    </source>
</evidence>
<dbReference type="InterPro" id="IPR024437">
    <property type="entry name" value="DUF3825"/>
</dbReference>
<evidence type="ECO:0000313" key="4">
    <source>
        <dbReference type="Proteomes" id="UP000267368"/>
    </source>
</evidence>